<evidence type="ECO:0000313" key="2">
    <source>
        <dbReference type="Proteomes" id="UP000005239"/>
    </source>
</evidence>
<organism evidence="1 2">
    <name type="scientific">Pristionchus pacificus</name>
    <name type="common">Parasitic nematode worm</name>
    <dbReference type="NCBI Taxonomy" id="54126"/>
    <lineage>
        <taxon>Eukaryota</taxon>
        <taxon>Metazoa</taxon>
        <taxon>Ecdysozoa</taxon>
        <taxon>Nematoda</taxon>
        <taxon>Chromadorea</taxon>
        <taxon>Rhabditida</taxon>
        <taxon>Rhabditina</taxon>
        <taxon>Diplogasteromorpha</taxon>
        <taxon>Diplogasteroidea</taxon>
        <taxon>Neodiplogasteridae</taxon>
        <taxon>Pristionchus</taxon>
    </lineage>
</organism>
<evidence type="ECO:0000313" key="1">
    <source>
        <dbReference type="EnsemblMetazoa" id="PPA38302.1"/>
    </source>
</evidence>
<proteinExistence type="predicted"/>
<sequence length="108" mass="12782">MRFLILFFVLFLCLKAGFDDDEMSVMNEFGANMMTHYIRKDSYTLWKETSECENDCSLLLSIKEGSDSICAELCGFHFSYSNKEREAYEKEIKELFHTFLKNARFRLV</sequence>
<dbReference type="EnsemblMetazoa" id="PPA38302.1">
    <property type="protein sequence ID" value="PPA38302.1"/>
    <property type="gene ID" value="WBGene00276671"/>
</dbReference>
<accession>A0A2A6CFK7</accession>
<dbReference type="AlphaFoldDB" id="A0A2A6CFK7"/>
<keyword evidence="2" id="KW-1185">Reference proteome</keyword>
<reference evidence="2" key="1">
    <citation type="journal article" date="2008" name="Nat. Genet.">
        <title>The Pristionchus pacificus genome provides a unique perspective on nematode lifestyle and parasitism.</title>
        <authorList>
            <person name="Dieterich C."/>
            <person name="Clifton S.W."/>
            <person name="Schuster L.N."/>
            <person name="Chinwalla A."/>
            <person name="Delehaunty K."/>
            <person name="Dinkelacker I."/>
            <person name="Fulton L."/>
            <person name="Fulton R."/>
            <person name="Godfrey J."/>
            <person name="Minx P."/>
            <person name="Mitreva M."/>
            <person name="Roeseler W."/>
            <person name="Tian H."/>
            <person name="Witte H."/>
            <person name="Yang S.P."/>
            <person name="Wilson R.K."/>
            <person name="Sommer R.J."/>
        </authorList>
    </citation>
    <scope>NUCLEOTIDE SEQUENCE [LARGE SCALE GENOMIC DNA]</scope>
    <source>
        <strain evidence="2">PS312</strain>
    </source>
</reference>
<reference evidence="1" key="2">
    <citation type="submission" date="2022-06" db="UniProtKB">
        <authorList>
            <consortium name="EnsemblMetazoa"/>
        </authorList>
    </citation>
    <scope>IDENTIFICATION</scope>
    <source>
        <strain evidence="1">PS312</strain>
    </source>
</reference>
<accession>A0A8R1UVU6</accession>
<dbReference type="Proteomes" id="UP000005239">
    <property type="component" value="Unassembled WGS sequence"/>
</dbReference>
<name>A0A2A6CFK7_PRIPA</name>
<protein>
    <submittedName>
        <fullName evidence="1">Uncharacterized protein</fullName>
    </submittedName>
</protein>
<gene>
    <name evidence="1" type="primary">WBGene00276671</name>
</gene>